<feature type="region of interest" description="Disordered" evidence="1">
    <location>
        <begin position="39"/>
        <end position="64"/>
    </location>
</feature>
<evidence type="ECO:0000259" key="3">
    <source>
        <dbReference type="Pfam" id="PF13360"/>
    </source>
</evidence>
<feature type="signal peptide" evidence="2">
    <location>
        <begin position="1"/>
        <end position="32"/>
    </location>
</feature>
<organism evidence="4 5">
    <name type="scientific">Gimesia chilikensis</name>
    <dbReference type="NCBI Taxonomy" id="2605989"/>
    <lineage>
        <taxon>Bacteria</taxon>
        <taxon>Pseudomonadati</taxon>
        <taxon>Planctomycetota</taxon>
        <taxon>Planctomycetia</taxon>
        <taxon>Planctomycetales</taxon>
        <taxon>Planctomycetaceae</taxon>
        <taxon>Gimesia</taxon>
    </lineage>
</organism>
<dbReference type="GO" id="GO:0004674">
    <property type="term" value="F:protein serine/threonine kinase activity"/>
    <property type="evidence" value="ECO:0007669"/>
    <property type="project" value="UniProtKB-EC"/>
</dbReference>
<sequence length="413" mass="45466" precursor="true">MRVLKRNQSNHLPSRIAAVALCLIAFSLSLSAAEKPAENKPAAKADASAVPAPQTNPEDWPSFRNGNLQQGVAKTTLPEKLELLWEYPSSDGIASTAAIVGDKVYMAGLNGFVECLELKTGKPVWKYRSIENPDPKKFAPGFKSSPLVTADGVYIGDEDGVFHALHPATGKQLWTFKTDAEIISSANITGDKILFGSYDNFLYCLNVKDGSLAWKFETDGYVNCSPAIVDHFTFVTGCDEQLRVIDIDTGKQHSQMPLMTYLIASPAIWEEDLYVGTYASEIIAVDWKDSKVDWRYKDPKKEYPYHSSAAITETHVVAGGRDKQVHCVERKTGKPIWKFMTRGRVDSSPVIVGDRVFVGSSDGNLYEFDLKDGKNLWKKNLGDDITASPAIGQGHLIIGTESRNGALYCFGKK</sequence>
<name>A0A517PTX9_9PLAN</name>
<dbReference type="Gene3D" id="2.130.10.10">
    <property type="entry name" value="YVTN repeat-like/Quinoprotein amine dehydrogenase"/>
    <property type="match status" value="2"/>
</dbReference>
<dbReference type="EC" id="2.7.11.1" evidence="4"/>
<dbReference type="Proteomes" id="UP000320421">
    <property type="component" value="Chromosome"/>
</dbReference>
<feature type="chain" id="PRO_5022119368" evidence="2">
    <location>
        <begin position="33"/>
        <end position="413"/>
    </location>
</feature>
<keyword evidence="4" id="KW-0808">Transferase</keyword>
<evidence type="ECO:0000313" key="4">
    <source>
        <dbReference type="EMBL" id="QDT22827.1"/>
    </source>
</evidence>
<reference evidence="4 5" key="1">
    <citation type="submission" date="2019-02" db="EMBL/GenBank/DDBJ databases">
        <title>Deep-cultivation of Planctomycetes and their phenomic and genomic characterization uncovers novel biology.</title>
        <authorList>
            <person name="Wiegand S."/>
            <person name="Jogler M."/>
            <person name="Boedeker C."/>
            <person name="Pinto D."/>
            <person name="Vollmers J."/>
            <person name="Rivas-Marin E."/>
            <person name="Kohn T."/>
            <person name="Peeters S.H."/>
            <person name="Heuer A."/>
            <person name="Rast P."/>
            <person name="Oberbeckmann S."/>
            <person name="Bunk B."/>
            <person name="Jeske O."/>
            <person name="Meyerdierks A."/>
            <person name="Storesund J.E."/>
            <person name="Kallscheuer N."/>
            <person name="Luecker S."/>
            <person name="Lage O.M."/>
            <person name="Pohl T."/>
            <person name="Merkel B.J."/>
            <person name="Hornburger P."/>
            <person name="Mueller R.-W."/>
            <person name="Bruemmer F."/>
            <person name="Labrenz M."/>
            <person name="Spormann A.M."/>
            <person name="Op den Camp H."/>
            <person name="Overmann J."/>
            <person name="Amann R."/>
            <person name="Jetten M.S.M."/>
            <person name="Mascher T."/>
            <person name="Medema M.H."/>
            <person name="Devos D.P."/>
            <person name="Kaster A.-K."/>
            <person name="Ovreas L."/>
            <person name="Rohde M."/>
            <person name="Galperin M.Y."/>
            <person name="Jogler C."/>
        </authorList>
    </citation>
    <scope>NUCLEOTIDE SEQUENCE [LARGE SCALE GENOMIC DNA]</scope>
    <source>
        <strain evidence="4 5">HG66A1</strain>
    </source>
</reference>
<proteinExistence type="predicted"/>
<evidence type="ECO:0000256" key="2">
    <source>
        <dbReference type="SAM" id="SignalP"/>
    </source>
</evidence>
<protein>
    <submittedName>
        <fullName evidence="4">Serine/threonine-protein kinase AfsK</fullName>
        <ecNumber evidence="4">2.7.11.1</ecNumber>
    </submittedName>
</protein>
<accession>A0A517PTX9</accession>
<dbReference type="Pfam" id="PF13360">
    <property type="entry name" value="PQQ_2"/>
    <property type="match status" value="1"/>
</dbReference>
<evidence type="ECO:0000256" key="1">
    <source>
        <dbReference type="SAM" id="MobiDB-lite"/>
    </source>
</evidence>
<dbReference type="PANTHER" id="PTHR34512:SF30">
    <property type="entry name" value="OUTER MEMBRANE PROTEIN ASSEMBLY FACTOR BAMB"/>
    <property type="match status" value="1"/>
</dbReference>
<gene>
    <name evidence="4" type="primary">afsK_3</name>
    <name evidence="4" type="ORF">HG66A1_46380</name>
</gene>
<keyword evidence="2" id="KW-0732">Signal</keyword>
<dbReference type="EMBL" id="CP036266">
    <property type="protein sequence ID" value="QDT22827.1"/>
    <property type="molecule type" value="Genomic_DNA"/>
</dbReference>
<feature type="domain" description="Pyrrolo-quinoline quinone repeat" evidence="3">
    <location>
        <begin position="159"/>
        <end position="320"/>
    </location>
</feature>
<dbReference type="RefSeq" id="WP_145189301.1">
    <property type="nucleotide sequence ID" value="NZ_CP036266.1"/>
</dbReference>
<keyword evidence="5" id="KW-1185">Reference proteome</keyword>
<dbReference type="InterPro" id="IPR011047">
    <property type="entry name" value="Quinoprotein_ADH-like_sf"/>
</dbReference>
<keyword evidence="4" id="KW-0418">Kinase</keyword>
<dbReference type="OrthoDB" id="256225at2"/>
<dbReference type="InterPro" id="IPR015943">
    <property type="entry name" value="WD40/YVTN_repeat-like_dom_sf"/>
</dbReference>
<dbReference type="SUPFAM" id="SSF50998">
    <property type="entry name" value="Quinoprotein alcohol dehydrogenase-like"/>
    <property type="match status" value="2"/>
</dbReference>
<dbReference type="InterPro" id="IPR018391">
    <property type="entry name" value="PQQ_b-propeller_rpt"/>
</dbReference>
<feature type="compositionally biased region" description="Low complexity" evidence="1">
    <location>
        <begin position="44"/>
        <end position="53"/>
    </location>
</feature>
<dbReference type="PANTHER" id="PTHR34512">
    <property type="entry name" value="CELL SURFACE PROTEIN"/>
    <property type="match status" value="1"/>
</dbReference>
<dbReference type="InterPro" id="IPR002372">
    <property type="entry name" value="PQQ_rpt_dom"/>
</dbReference>
<evidence type="ECO:0000313" key="5">
    <source>
        <dbReference type="Proteomes" id="UP000320421"/>
    </source>
</evidence>
<dbReference type="AlphaFoldDB" id="A0A517PTX9"/>
<dbReference type="SMART" id="SM00564">
    <property type="entry name" value="PQQ"/>
    <property type="match status" value="7"/>
</dbReference>